<dbReference type="CDD" id="cd16936">
    <property type="entry name" value="HATPase_RsbW-like"/>
    <property type="match status" value="1"/>
</dbReference>
<dbReference type="InterPro" id="IPR050267">
    <property type="entry name" value="Anti-sigma-factor_SerPK"/>
</dbReference>
<dbReference type="AlphaFoldDB" id="A0A557ZZP5"/>
<dbReference type="EMBL" id="VJZA01000078">
    <property type="protein sequence ID" value="TVT17482.1"/>
    <property type="molecule type" value="Genomic_DNA"/>
</dbReference>
<dbReference type="SUPFAM" id="SSF55874">
    <property type="entry name" value="ATPase domain of HSP90 chaperone/DNA topoisomerase II/histidine kinase"/>
    <property type="match status" value="1"/>
</dbReference>
<keyword evidence="1" id="KW-0067">ATP-binding</keyword>
<keyword evidence="1" id="KW-0547">Nucleotide-binding</keyword>
<gene>
    <name evidence="1" type="ORF">FNH06_31295</name>
</gene>
<dbReference type="Gene3D" id="3.30.565.10">
    <property type="entry name" value="Histidine kinase-like ATPase, C-terminal domain"/>
    <property type="match status" value="1"/>
</dbReference>
<dbReference type="RefSeq" id="WP_144643542.1">
    <property type="nucleotide sequence ID" value="NZ_BNAX01000024.1"/>
</dbReference>
<evidence type="ECO:0000313" key="2">
    <source>
        <dbReference type="Proteomes" id="UP000318578"/>
    </source>
</evidence>
<keyword evidence="2" id="KW-1185">Reference proteome</keyword>
<dbReference type="PANTHER" id="PTHR35526">
    <property type="entry name" value="ANTI-SIGMA-F FACTOR RSBW-RELATED"/>
    <property type="match status" value="1"/>
</dbReference>
<sequence length="122" mass="13233">MRSHAEITLARTPEAPRRARRFVDGVCLDWHLTSLTPDAETVASELVENTLQHTGSTPKLSLELNRGELTIAVSDDSPERAYVRDGGSGGGFGMLIIQRTAREWGCADRGSGGKTVWARLVA</sequence>
<dbReference type="GO" id="GO:0005524">
    <property type="term" value="F:ATP binding"/>
    <property type="evidence" value="ECO:0007669"/>
    <property type="project" value="UniProtKB-KW"/>
</dbReference>
<comment type="caution">
    <text evidence="1">The sequence shown here is derived from an EMBL/GenBank/DDBJ whole genome shotgun (WGS) entry which is preliminary data.</text>
</comment>
<organism evidence="1 2">
    <name type="scientific">Amycolatopsis acidiphila</name>
    <dbReference type="NCBI Taxonomy" id="715473"/>
    <lineage>
        <taxon>Bacteria</taxon>
        <taxon>Bacillati</taxon>
        <taxon>Actinomycetota</taxon>
        <taxon>Actinomycetes</taxon>
        <taxon>Pseudonocardiales</taxon>
        <taxon>Pseudonocardiaceae</taxon>
        <taxon>Amycolatopsis</taxon>
    </lineage>
</organism>
<proteinExistence type="predicted"/>
<dbReference type="OrthoDB" id="4327509at2"/>
<reference evidence="1 2" key="1">
    <citation type="submission" date="2019-07" db="EMBL/GenBank/DDBJ databases">
        <title>New species of Amycolatopsis and Streptomyces.</title>
        <authorList>
            <person name="Duangmal K."/>
            <person name="Teo W.F.A."/>
            <person name="Lipun K."/>
        </authorList>
    </citation>
    <scope>NUCLEOTIDE SEQUENCE [LARGE SCALE GENOMIC DNA]</scope>
    <source>
        <strain evidence="1 2">JCM 30562</strain>
    </source>
</reference>
<name>A0A557ZZP5_9PSEU</name>
<dbReference type="Proteomes" id="UP000318578">
    <property type="component" value="Unassembled WGS sequence"/>
</dbReference>
<accession>A0A557ZZP5</accession>
<dbReference type="InterPro" id="IPR036890">
    <property type="entry name" value="HATPase_C_sf"/>
</dbReference>
<protein>
    <submittedName>
        <fullName evidence="1">ATP-binding protein</fullName>
    </submittedName>
</protein>
<evidence type="ECO:0000313" key="1">
    <source>
        <dbReference type="EMBL" id="TVT17482.1"/>
    </source>
</evidence>
<dbReference type="PANTHER" id="PTHR35526:SF3">
    <property type="entry name" value="ANTI-SIGMA-F FACTOR RSBW"/>
    <property type="match status" value="1"/>
</dbReference>